<keyword evidence="2" id="KW-1185">Reference proteome</keyword>
<evidence type="ECO:0000313" key="2">
    <source>
        <dbReference type="Proteomes" id="UP000095392"/>
    </source>
</evidence>
<dbReference type="RefSeq" id="WP_069943493.1">
    <property type="nucleotide sequence ID" value="NZ_MIPW01000003.1"/>
</dbReference>
<evidence type="ECO:0000313" key="1">
    <source>
        <dbReference type="EMBL" id="OES38176.1"/>
    </source>
</evidence>
<dbReference type="AlphaFoldDB" id="A0AB36G0H7"/>
<reference evidence="1 2" key="1">
    <citation type="submission" date="2016-09" db="EMBL/GenBank/DDBJ databases">
        <title>Draft Genome Sequence of four Alteromonas macleodii strains isolated from copper coupons and grown long-term at elevated copper levels.</title>
        <authorList>
            <person name="Cusick K."/>
            <person name="Dale J."/>
            <person name="Little B."/>
            <person name="Biffinger J."/>
        </authorList>
    </citation>
    <scope>NUCLEOTIDE SEQUENCE [LARGE SCALE GENOMIC DNA]</scope>
    <source>
        <strain evidence="1 2">KCP01</strain>
    </source>
</reference>
<comment type="caution">
    <text evidence="1">The sequence shown here is derived from an EMBL/GenBank/DDBJ whole genome shotgun (WGS) entry which is preliminary data.</text>
</comment>
<dbReference type="Proteomes" id="UP000095392">
    <property type="component" value="Unassembled WGS sequence"/>
</dbReference>
<accession>A0AB36G0H7</accession>
<organism evidence="1 2">
    <name type="scientific">Alteromonas macleodii</name>
    <name type="common">Pseudoalteromonas macleodii</name>
    <dbReference type="NCBI Taxonomy" id="28108"/>
    <lineage>
        <taxon>Bacteria</taxon>
        <taxon>Pseudomonadati</taxon>
        <taxon>Pseudomonadota</taxon>
        <taxon>Gammaproteobacteria</taxon>
        <taxon>Alteromonadales</taxon>
        <taxon>Alteromonadaceae</taxon>
        <taxon>Alteromonas/Salinimonas group</taxon>
        <taxon>Alteromonas</taxon>
    </lineage>
</organism>
<proteinExistence type="predicted"/>
<gene>
    <name evidence="1" type="ORF">BFV95_0088</name>
</gene>
<dbReference type="EMBL" id="MIPY01000003">
    <property type="protein sequence ID" value="OES38176.1"/>
    <property type="molecule type" value="Genomic_DNA"/>
</dbReference>
<sequence length="215" mass="24088">MSGFSGMILKPIEKPKVEFEEFMAEVKGVSNVNKIAGTEWFSFTLSLKEPINLEDKPSRSGAYEYPFISRWGGESFICTSSVREYSSFLIEKLIPSTGLIFRPQGIDVNGFVKKTTYQPYKYSITSISARISTWGAALRSVSFFGEDVTSSGILIENIEKLNVTSCGVAEASTSREVVRIGSRGSINFSIANIQNYNSIDKILKYLKYHNFYLKD</sequence>
<name>A0AB36G0H7_ALTMA</name>
<protein>
    <submittedName>
        <fullName evidence="1">Uncharacterized protein</fullName>
    </submittedName>
</protein>